<gene>
    <name evidence="1" type="ORF">GMARGA_LOCUS8134</name>
</gene>
<organism evidence="1 2">
    <name type="scientific">Gigaspora margarita</name>
    <dbReference type="NCBI Taxonomy" id="4874"/>
    <lineage>
        <taxon>Eukaryota</taxon>
        <taxon>Fungi</taxon>
        <taxon>Fungi incertae sedis</taxon>
        <taxon>Mucoromycota</taxon>
        <taxon>Glomeromycotina</taxon>
        <taxon>Glomeromycetes</taxon>
        <taxon>Diversisporales</taxon>
        <taxon>Gigasporaceae</taxon>
        <taxon>Gigaspora</taxon>
    </lineage>
</organism>
<proteinExistence type="predicted"/>
<reference evidence="1 2" key="1">
    <citation type="submission" date="2021-06" db="EMBL/GenBank/DDBJ databases">
        <authorList>
            <person name="Kallberg Y."/>
            <person name="Tangrot J."/>
            <person name="Rosling A."/>
        </authorList>
    </citation>
    <scope>NUCLEOTIDE SEQUENCE [LARGE SCALE GENOMIC DNA]</scope>
    <source>
        <strain evidence="1 2">120-4 pot B 10/14</strain>
    </source>
</reference>
<dbReference type="Proteomes" id="UP000789901">
    <property type="component" value="Unassembled WGS sequence"/>
</dbReference>
<dbReference type="PANTHER" id="PTHR35385">
    <property type="entry name" value="PROTEIN B, PUTATIVE-RELATED-RELATED"/>
    <property type="match status" value="1"/>
</dbReference>
<keyword evidence="2" id="KW-1185">Reference proteome</keyword>
<protein>
    <submittedName>
        <fullName evidence="1">33745_t:CDS:1</fullName>
    </submittedName>
</protein>
<evidence type="ECO:0000313" key="1">
    <source>
        <dbReference type="EMBL" id="CAG8627140.1"/>
    </source>
</evidence>
<name>A0ABN7UNH8_GIGMA</name>
<sequence length="152" mass="17762">MFEYLNKEVEEYNKIYENIHQAGELCYIDVSLSFDLLNIYLTLLYTSCTASALPLGIILTSNESEETLIFAFNLLNTILSNKEFYNRESEIGAYIFITDNSNAEWNALKYCFYISIEIELKTLFENMQQKYFIEYPNLVTYFIIPGIDIKIG</sequence>
<dbReference type="PANTHER" id="PTHR35385:SF2">
    <property type="entry name" value="PROTEIN B, PUTATIVE-RELATED"/>
    <property type="match status" value="1"/>
</dbReference>
<accession>A0ABN7UNH8</accession>
<feature type="non-terminal residue" evidence="1">
    <location>
        <position position="152"/>
    </location>
</feature>
<dbReference type="EMBL" id="CAJVQB010004110">
    <property type="protein sequence ID" value="CAG8627140.1"/>
    <property type="molecule type" value="Genomic_DNA"/>
</dbReference>
<comment type="caution">
    <text evidence="1">The sequence shown here is derived from an EMBL/GenBank/DDBJ whole genome shotgun (WGS) entry which is preliminary data.</text>
</comment>
<evidence type="ECO:0000313" key="2">
    <source>
        <dbReference type="Proteomes" id="UP000789901"/>
    </source>
</evidence>